<dbReference type="PANTHER" id="PTHR36504:SF1">
    <property type="entry name" value="LIPOPOLYSACCHARIDE EXPORT SYSTEM PROTEIN LPTA"/>
    <property type="match status" value="1"/>
</dbReference>
<protein>
    <submittedName>
        <fullName evidence="7">Lipopolysaccharide export system protein lptA</fullName>
    </submittedName>
</protein>
<keyword evidence="3" id="KW-0574">Periplasm</keyword>
<evidence type="ECO:0000256" key="5">
    <source>
        <dbReference type="SAM" id="SignalP"/>
    </source>
</evidence>
<dbReference type="AlphaFoldDB" id="A0A381E6F8"/>
<dbReference type="GO" id="GO:0001530">
    <property type="term" value="F:lipopolysaccharide binding"/>
    <property type="evidence" value="ECO:0007669"/>
    <property type="project" value="InterPro"/>
</dbReference>
<evidence type="ECO:0000256" key="4">
    <source>
        <dbReference type="SAM" id="MobiDB-lite"/>
    </source>
</evidence>
<evidence type="ECO:0000256" key="2">
    <source>
        <dbReference type="ARBA" id="ARBA00022729"/>
    </source>
</evidence>
<dbReference type="Proteomes" id="UP000254572">
    <property type="component" value="Unassembled WGS sequence"/>
</dbReference>
<dbReference type="Pfam" id="PF03968">
    <property type="entry name" value="LptD_N"/>
    <property type="match status" value="1"/>
</dbReference>
<feature type="region of interest" description="Disordered" evidence="4">
    <location>
        <begin position="23"/>
        <end position="89"/>
    </location>
</feature>
<feature type="compositionally biased region" description="Polar residues" evidence="4">
    <location>
        <begin position="42"/>
        <end position="55"/>
    </location>
</feature>
<evidence type="ECO:0000313" key="8">
    <source>
        <dbReference type="Proteomes" id="UP000254572"/>
    </source>
</evidence>
<name>A0A381E6F8_9GAMM</name>
<keyword evidence="1" id="KW-0813">Transport</keyword>
<keyword evidence="8" id="KW-1185">Reference proteome</keyword>
<keyword evidence="2 5" id="KW-0732">Signal</keyword>
<dbReference type="NCBIfam" id="TIGR03002">
    <property type="entry name" value="outer_YhbN_LptA"/>
    <property type="match status" value="1"/>
</dbReference>
<dbReference type="GO" id="GO:0030288">
    <property type="term" value="C:outer membrane-bounded periplasmic space"/>
    <property type="evidence" value="ECO:0007669"/>
    <property type="project" value="TreeGrafter"/>
</dbReference>
<feature type="chain" id="PRO_5016755693" evidence="5">
    <location>
        <begin position="24"/>
        <end position="213"/>
    </location>
</feature>
<evidence type="ECO:0000256" key="3">
    <source>
        <dbReference type="ARBA" id="ARBA00022764"/>
    </source>
</evidence>
<proteinExistence type="predicted"/>
<accession>A0A381E6F8</accession>
<sequence length="213" mass="23174">MTRQTKTLIAATILLALISSGHAETRKKTTRAKNKPAPVVVQSGTDNKTVDSNTAFGWDESDTAKKAADSAEKSGNKKTNNPQQLPVNLKADSGEYDANTGVATYTGHVVITQGEMNLKGDRVTIRLQDGKIHTIESWGKPTTFHYVPASEPPIDGSGNHMKYTVPASTVEINQNAHVKQDKNETRADHLTYNLKSESVKGRGVNMTFQPKTK</sequence>
<dbReference type="InterPro" id="IPR005653">
    <property type="entry name" value="OstA-like_N"/>
</dbReference>
<dbReference type="InterPro" id="IPR014340">
    <property type="entry name" value="LptA"/>
</dbReference>
<dbReference type="EMBL" id="UFUW01000001">
    <property type="protein sequence ID" value="SUX22152.1"/>
    <property type="molecule type" value="Genomic_DNA"/>
</dbReference>
<dbReference type="GO" id="GO:0017089">
    <property type="term" value="F:glycolipid transfer activity"/>
    <property type="evidence" value="ECO:0007669"/>
    <property type="project" value="TreeGrafter"/>
</dbReference>
<evidence type="ECO:0000313" key="7">
    <source>
        <dbReference type="EMBL" id="SUX22152.1"/>
    </source>
</evidence>
<dbReference type="PANTHER" id="PTHR36504">
    <property type="entry name" value="LIPOPOLYSACCHARIDE EXPORT SYSTEM PROTEIN LPTA"/>
    <property type="match status" value="1"/>
</dbReference>
<dbReference type="Gene3D" id="2.60.450.10">
    <property type="entry name" value="Lipopolysaccharide (LPS) transport protein A like domain"/>
    <property type="match status" value="1"/>
</dbReference>
<feature type="domain" description="Organic solvent tolerance-like N-terminal" evidence="6">
    <location>
        <begin position="89"/>
        <end position="197"/>
    </location>
</feature>
<feature type="signal peptide" evidence="5">
    <location>
        <begin position="1"/>
        <end position="23"/>
    </location>
</feature>
<dbReference type="OrthoDB" id="5295619at2"/>
<reference evidence="7 8" key="1">
    <citation type="submission" date="2018-06" db="EMBL/GenBank/DDBJ databases">
        <authorList>
            <consortium name="Pathogen Informatics"/>
            <person name="Doyle S."/>
        </authorList>
    </citation>
    <scope>NUCLEOTIDE SEQUENCE [LARGE SCALE GENOMIC DNA]</scope>
    <source>
        <strain evidence="7 8">NCTC13294</strain>
    </source>
</reference>
<dbReference type="InterPro" id="IPR052037">
    <property type="entry name" value="LPS_export_LptA"/>
</dbReference>
<dbReference type="RefSeq" id="WP_115611497.1">
    <property type="nucleotide sequence ID" value="NZ_JBHLZC010000001.1"/>
</dbReference>
<feature type="compositionally biased region" description="Basic and acidic residues" evidence="4">
    <location>
        <begin position="62"/>
        <end position="75"/>
    </location>
</feature>
<dbReference type="GO" id="GO:0009279">
    <property type="term" value="C:cell outer membrane"/>
    <property type="evidence" value="ECO:0007669"/>
    <property type="project" value="TreeGrafter"/>
</dbReference>
<feature type="compositionally biased region" description="Polar residues" evidence="4">
    <location>
        <begin position="77"/>
        <end position="86"/>
    </location>
</feature>
<evidence type="ECO:0000259" key="6">
    <source>
        <dbReference type="Pfam" id="PF03968"/>
    </source>
</evidence>
<evidence type="ECO:0000256" key="1">
    <source>
        <dbReference type="ARBA" id="ARBA00022448"/>
    </source>
</evidence>
<dbReference type="GO" id="GO:0015920">
    <property type="term" value="P:lipopolysaccharide transport"/>
    <property type="evidence" value="ECO:0007669"/>
    <property type="project" value="InterPro"/>
</dbReference>
<organism evidence="7 8">
    <name type="scientific">Cardiobacterium valvarum</name>
    <dbReference type="NCBI Taxonomy" id="194702"/>
    <lineage>
        <taxon>Bacteria</taxon>
        <taxon>Pseudomonadati</taxon>
        <taxon>Pseudomonadota</taxon>
        <taxon>Gammaproteobacteria</taxon>
        <taxon>Cardiobacteriales</taxon>
        <taxon>Cardiobacteriaceae</taxon>
        <taxon>Cardiobacterium</taxon>
    </lineage>
</organism>
<gene>
    <name evidence="7" type="primary">lptA</name>
    <name evidence="7" type="ORF">NCTC13294_01181</name>
</gene>